<dbReference type="Proteomes" id="UP001597458">
    <property type="component" value="Unassembled WGS sequence"/>
</dbReference>
<gene>
    <name evidence="1" type="ORF">ACFSTF_11780</name>
</gene>
<reference evidence="2" key="1">
    <citation type="journal article" date="2019" name="Int. J. Syst. Evol. Microbiol.">
        <title>The Global Catalogue of Microorganisms (GCM) 10K type strain sequencing project: providing services to taxonomists for standard genome sequencing and annotation.</title>
        <authorList>
            <consortium name="The Broad Institute Genomics Platform"/>
            <consortium name="The Broad Institute Genome Sequencing Center for Infectious Disease"/>
            <person name="Wu L."/>
            <person name="Ma J."/>
        </authorList>
    </citation>
    <scope>NUCLEOTIDE SEQUENCE [LARGE SCALE GENOMIC DNA]</scope>
    <source>
        <strain evidence="2">TISTR 2241</strain>
    </source>
</reference>
<proteinExistence type="predicted"/>
<dbReference type="EMBL" id="JBHUMR010000014">
    <property type="protein sequence ID" value="MFD2617987.1"/>
    <property type="molecule type" value="Genomic_DNA"/>
</dbReference>
<keyword evidence="2" id="KW-1185">Reference proteome</keyword>
<sequence>MERPNNILRAAVEKRKAELVDLIKANAEESESDLLGLTLSELEEEWKRYQERYSEDQFH</sequence>
<evidence type="ECO:0008006" key="3">
    <source>
        <dbReference type="Google" id="ProtNLM"/>
    </source>
</evidence>
<evidence type="ECO:0000313" key="2">
    <source>
        <dbReference type="Proteomes" id="UP001597458"/>
    </source>
</evidence>
<dbReference type="RefSeq" id="WP_141190455.1">
    <property type="nucleotide sequence ID" value="NZ_JBHUMR010000014.1"/>
</dbReference>
<evidence type="ECO:0000313" key="1">
    <source>
        <dbReference type="EMBL" id="MFD2617987.1"/>
    </source>
</evidence>
<accession>A0ABW5PT83</accession>
<organism evidence="1 2">
    <name type="scientific">Terrilactibacillus laevilacticus</name>
    <dbReference type="NCBI Taxonomy" id="1380157"/>
    <lineage>
        <taxon>Bacteria</taxon>
        <taxon>Bacillati</taxon>
        <taxon>Bacillota</taxon>
        <taxon>Bacilli</taxon>
        <taxon>Bacillales</taxon>
        <taxon>Bacillaceae</taxon>
        <taxon>Terrilactibacillus</taxon>
    </lineage>
</organism>
<comment type="caution">
    <text evidence="1">The sequence shown here is derived from an EMBL/GenBank/DDBJ whole genome shotgun (WGS) entry which is preliminary data.</text>
</comment>
<protein>
    <recommendedName>
        <fullName evidence="3">Fur-regulated basic protein FbpA</fullName>
    </recommendedName>
</protein>
<name>A0ABW5PT83_9BACI</name>